<dbReference type="InterPro" id="IPR011583">
    <property type="entry name" value="Chitinase_II/V-like_cat"/>
</dbReference>
<dbReference type="EMBL" id="JASAOK010000030">
    <property type="protein sequence ID" value="KAK6220002.1"/>
    <property type="molecule type" value="Genomic_DNA"/>
</dbReference>
<dbReference type="InterPro" id="IPR050314">
    <property type="entry name" value="Glycosyl_Hydrlase_18"/>
</dbReference>
<sequence>MSLSALLLLTLTTRSIAGVINLKPHLGDVPHQPETCRSAILFLDYSAKIRREYEPPVCSTGNRPDGLQPGDVEASNGISLLEEDSLSFLFSKQVVGGDDYSCGPDRPCRNGACCPKETLQYNYGEEYCGTSGISPNEVCWSNCDAKAECGKNARVPGQKCPLNVCCGKDFCEVEDNGTTGGCQSNCDQPGPKDKDSEQLDRVIGYYEAWRYNSECQGMPMKDIPANLPTHLYFSFAFITPNEYNIVGMDGLPSELFSNFNDLKKDNPSLKMIISIGGWTHNDPGPLQKVFSDMVSTKQNRSTFIENLTAFLSSICECPGADDRGSVPEDGVNFTQFLKELEEENKKQPKRYIVSYTAPTSFWYLRHFDLKSIDYVDFVNVMSYDGESGILSDREIMKIIRTKKLKPVHDKEAGVKYITWNTDQWELGLGGFLIWAIDQDDDQLSALSAVLDPEPLGDFRSDKADENWTGSNEMCYISKCGDGCNPGDIKITQQKCAKGKDSKL</sequence>
<accession>A0AAV9TGP9</accession>
<protein>
    <recommendedName>
        <fullName evidence="1">chitinase</fullName>
        <ecNumber evidence="1">3.2.1.14</ecNumber>
    </recommendedName>
</protein>
<dbReference type="EC" id="3.2.1.14" evidence="1"/>
<dbReference type="GO" id="GO:0005975">
    <property type="term" value="P:carbohydrate metabolic process"/>
    <property type="evidence" value="ECO:0007669"/>
    <property type="project" value="InterPro"/>
</dbReference>
<organism evidence="4 5">
    <name type="scientific">Colletotrichum tabaci</name>
    <dbReference type="NCBI Taxonomy" id="1209068"/>
    <lineage>
        <taxon>Eukaryota</taxon>
        <taxon>Fungi</taxon>
        <taxon>Dikarya</taxon>
        <taxon>Ascomycota</taxon>
        <taxon>Pezizomycotina</taxon>
        <taxon>Sordariomycetes</taxon>
        <taxon>Hypocreomycetidae</taxon>
        <taxon>Glomerellales</taxon>
        <taxon>Glomerellaceae</taxon>
        <taxon>Colletotrichum</taxon>
        <taxon>Colletotrichum destructivum species complex</taxon>
    </lineage>
</organism>
<dbReference type="GO" id="GO:0008843">
    <property type="term" value="F:endochitinase activity"/>
    <property type="evidence" value="ECO:0007669"/>
    <property type="project" value="UniProtKB-EC"/>
</dbReference>
<proteinExistence type="predicted"/>
<reference evidence="4 5" key="1">
    <citation type="submission" date="2023-04" db="EMBL/GenBank/DDBJ databases">
        <title>Colletotrichum tabacum stain YC1 causing leaf anthracnose on Nicotiana tabacum(L.) cv.</title>
        <authorList>
            <person name="Ji Z."/>
            <person name="Wang M."/>
            <person name="Zhang J."/>
            <person name="Wang N."/>
            <person name="Zhou Z."/>
        </authorList>
    </citation>
    <scope>NUCLEOTIDE SEQUENCE [LARGE SCALE GENOMIC DNA]</scope>
    <source>
        <strain evidence="4 5">YC1</strain>
    </source>
</reference>
<feature type="chain" id="PRO_5043440758" description="chitinase" evidence="2">
    <location>
        <begin position="18"/>
        <end position="503"/>
    </location>
</feature>
<evidence type="ECO:0000256" key="2">
    <source>
        <dbReference type="SAM" id="SignalP"/>
    </source>
</evidence>
<dbReference type="Gene3D" id="3.20.20.80">
    <property type="entry name" value="Glycosidases"/>
    <property type="match status" value="1"/>
</dbReference>
<dbReference type="PROSITE" id="PS51910">
    <property type="entry name" value="GH18_2"/>
    <property type="match status" value="1"/>
</dbReference>
<dbReference type="SUPFAM" id="SSF51445">
    <property type="entry name" value="(Trans)glycosidases"/>
    <property type="match status" value="1"/>
</dbReference>
<dbReference type="Pfam" id="PF00704">
    <property type="entry name" value="Glyco_hydro_18"/>
    <property type="match status" value="1"/>
</dbReference>
<dbReference type="InterPro" id="IPR017853">
    <property type="entry name" value="GH"/>
</dbReference>
<evidence type="ECO:0000256" key="1">
    <source>
        <dbReference type="ARBA" id="ARBA00012729"/>
    </source>
</evidence>
<evidence type="ECO:0000313" key="5">
    <source>
        <dbReference type="Proteomes" id="UP001327957"/>
    </source>
</evidence>
<evidence type="ECO:0000259" key="3">
    <source>
        <dbReference type="PROSITE" id="PS51910"/>
    </source>
</evidence>
<name>A0AAV9TGP9_9PEZI</name>
<dbReference type="PANTHER" id="PTHR11177:SF397">
    <property type="entry name" value="CHITINASE"/>
    <property type="match status" value="1"/>
</dbReference>
<comment type="caution">
    <text evidence="4">The sequence shown here is derived from an EMBL/GenBank/DDBJ whole genome shotgun (WGS) entry which is preliminary data.</text>
</comment>
<evidence type="ECO:0000313" key="4">
    <source>
        <dbReference type="EMBL" id="KAK6220002.1"/>
    </source>
</evidence>
<gene>
    <name evidence="4" type="ORF">QIS74_05504</name>
</gene>
<dbReference type="Proteomes" id="UP001327957">
    <property type="component" value="Unassembled WGS sequence"/>
</dbReference>
<keyword evidence="5" id="KW-1185">Reference proteome</keyword>
<dbReference type="AlphaFoldDB" id="A0AAV9TGP9"/>
<dbReference type="SMART" id="SM00636">
    <property type="entry name" value="Glyco_18"/>
    <property type="match status" value="1"/>
</dbReference>
<dbReference type="InterPro" id="IPR001223">
    <property type="entry name" value="Glyco_hydro18_cat"/>
</dbReference>
<dbReference type="PANTHER" id="PTHR11177">
    <property type="entry name" value="CHITINASE"/>
    <property type="match status" value="1"/>
</dbReference>
<feature type="signal peptide" evidence="2">
    <location>
        <begin position="1"/>
        <end position="17"/>
    </location>
</feature>
<feature type="domain" description="GH18" evidence="3">
    <location>
        <begin position="200"/>
        <end position="453"/>
    </location>
</feature>
<keyword evidence="2" id="KW-0732">Signal</keyword>
<dbReference type="CDD" id="cd00598">
    <property type="entry name" value="GH18_chitinase-like"/>
    <property type="match status" value="1"/>
</dbReference>
<dbReference type="GO" id="GO:0008061">
    <property type="term" value="F:chitin binding"/>
    <property type="evidence" value="ECO:0007669"/>
    <property type="project" value="InterPro"/>
</dbReference>